<evidence type="ECO:0000259" key="1">
    <source>
        <dbReference type="Pfam" id="PF04233"/>
    </source>
</evidence>
<name>A0ABD4E9U2_9BURK</name>
<proteinExistence type="predicted"/>
<protein>
    <recommendedName>
        <fullName evidence="1">Phage head morphogenesis domain-containing protein</fullName>
    </recommendedName>
</protein>
<evidence type="ECO:0000313" key="2">
    <source>
        <dbReference type="EMBL" id="KVN92546.1"/>
    </source>
</evidence>
<organism evidence="2 3">
    <name type="scientific">Burkholderia ubonensis</name>
    <dbReference type="NCBI Taxonomy" id="101571"/>
    <lineage>
        <taxon>Bacteria</taxon>
        <taxon>Pseudomonadati</taxon>
        <taxon>Pseudomonadota</taxon>
        <taxon>Betaproteobacteria</taxon>
        <taxon>Burkholderiales</taxon>
        <taxon>Burkholderiaceae</taxon>
        <taxon>Burkholderia</taxon>
        <taxon>Burkholderia cepacia complex</taxon>
    </lineage>
</organism>
<dbReference type="RefSeq" id="WP_060037890.1">
    <property type="nucleotide sequence ID" value="NZ_LPAD01000007.1"/>
</dbReference>
<dbReference type="PIRSF" id="PIRSF034565">
    <property type="entry name" value="UCP034565"/>
    <property type="match status" value="1"/>
</dbReference>
<dbReference type="InterPro" id="IPR017029">
    <property type="entry name" value="Phage_head_put"/>
</dbReference>
<gene>
    <name evidence="2" type="ORF">WJ68_33525</name>
</gene>
<dbReference type="EMBL" id="LPAD01000007">
    <property type="protein sequence ID" value="KVN92546.1"/>
    <property type="molecule type" value="Genomic_DNA"/>
</dbReference>
<dbReference type="AlphaFoldDB" id="A0ABD4E9U2"/>
<comment type="caution">
    <text evidence="2">The sequence shown here is derived from an EMBL/GenBank/DDBJ whole genome shotgun (WGS) entry which is preliminary data.</text>
</comment>
<reference evidence="2 3" key="1">
    <citation type="submission" date="2015-11" db="EMBL/GenBank/DDBJ databases">
        <title>Expanding the genomic diversity of Burkholderia species for the development of highly accurate diagnostics.</title>
        <authorList>
            <person name="Sahl J."/>
            <person name="Keim P."/>
            <person name="Wagner D."/>
        </authorList>
    </citation>
    <scope>NUCLEOTIDE SEQUENCE [LARGE SCALE GENOMIC DNA]</scope>
    <source>
        <strain evidence="2 3">MSMB1585WGS</strain>
    </source>
</reference>
<dbReference type="InterPro" id="IPR006528">
    <property type="entry name" value="Phage_head_morphogenesis_dom"/>
</dbReference>
<feature type="domain" description="Phage head morphogenesis" evidence="1">
    <location>
        <begin position="143"/>
        <end position="257"/>
    </location>
</feature>
<sequence length="345" mass="37392">MGNLSDLFAHLFVEHGINLIRASAGIEGAAAQKVQSLIDDLVLMLNAVDAPEAKKSVINSLIREAYATIDEHYSTLGAGLLDHLSMIAEIEGKFLEKTMNKGIGAKLIEAPKNLGDGARKVLVQGATASDWLARQAADTQFKFRAAVSTGYQNGETTQQIVARIAGTAGFMELARRNVTTLVHTAVQETAADARLKLFKANDDVVRGVQVIATLDGRTCLVCMNYDGATYDLDGKPIDGTDLPYDGGAPFHFGCRCAEIPITRSWKELGIDAEEIPKPTRASMNGQVAGNLQFEDWLADKTAAFQDKVLGPGRAKMFREGKITLRDLLNQNGRPLALDELRAKYE</sequence>
<evidence type="ECO:0000313" key="3">
    <source>
        <dbReference type="Proteomes" id="UP000057910"/>
    </source>
</evidence>
<accession>A0ABD4E9U2</accession>
<dbReference type="Pfam" id="PF04233">
    <property type="entry name" value="Phage_Mu_F"/>
    <property type="match status" value="1"/>
</dbReference>
<dbReference type="Proteomes" id="UP000057910">
    <property type="component" value="Unassembled WGS sequence"/>
</dbReference>